<keyword evidence="1" id="KW-0732">Signal</keyword>
<feature type="chain" id="PRO_5043204595" description="GLPGLI family protein" evidence="1">
    <location>
        <begin position="21"/>
        <end position="206"/>
    </location>
</feature>
<keyword evidence="4" id="KW-1185">Reference proteome</keyword>
<evidence type="ECO:0000313" key="3">
    <source>
        <dbReference type="EMBL" id="TEB44158.1"/>
    </source>
</evidence>
<reference evidence="3 5" key="2">
    <citation type="journal article" date="2018" name="Syst. Appl. Microbiol.">
        <title>Flavobacterium circumlabens sp. nov. and Flavobacterium cupreum sp. nov., two psychrotrophic species isolated from Antarctic environmental samples.</title>
        <authorList>
            <person name="Kralova S."/>
            <person name="Busse H.J."/>
            <person name="Svec P."/>
            <person name="Maslanova I."/>
            <person name="Stankova E."/>
            <person name="Bartak M."/>
            <person name="Sedlacek I."/>
        </authorList>
    </citation>
    <scope>NUCLEOTIDE SEQUENCE [LARGE SCALE GENOMIC DNA]</scope>
    <source>
        <strain evidence="3 5">CCM 8828</strain>
    </source>
</reference>
<evidence type="ECO:0000256" key="1">
    <source>
        <dbReference type="SAM" id="SignalP"/>
    </source>
</evidence>
<dbReference type="AlphaFoldDB" id="A0A4Y7UDX1"/>
<dbReference type="Proteomes" id="UP000298340">
    <property type="component" value="Unassembled WGS sequence"/>
</dbReference>
<protein>
    <recommendedName>
        <fullName evidence="6">GLPGLI family protein</fullName>
    </recommendedName>
</protein>
<proteinExistence type="predicted"/>
<evidence type="ECO:0000313" key="2">
    <source>
        <dbReference type="EMBL" id="TCN58742.1"/>
    </source>
</evidence>
<evidence type="ECO:0000313" key="5">
    <source>
        <dbReference type="Proteomes" id="UP000298340"/>
    </source>
</evidence>
<feature type="signal peptide" evidence="1">
    <location>
        <begin position="1"/>
        <end position="20"/>
    </location>
</feature>
<dbReference type="RefSeq" id="WP_132034748.1">
    <property type="nucleotide sequence ID" value="NZ_QWDN01000003.1"/>
</dbReference>
<evidence type="ECO:0000313" key="4">
    <source>
        <dbReference type="Proteomes" id="UP000295270"/>
    </source>
</evidence>
<gene>
    <name evidence="3" type="ORF">D0809_10355</name>
    <name evidence="2" type="ORF">EV142_103182</name>
</gene>
<comment type="caution">
    <text evidence="3">The sequence shown here is derived from an EMBL/GenBank/DDBJ whole genome shotgun (WGS) entry which is preliminary data.</text>
</comment>
<organism evidence="3 5">
    <name type="scientific">Flavobacterium circumlabens</name>
    <dbReference type="NCBI Taxonomy" id="2133765"/>
    <lineage>
        <taxon>Bacteria</taxon>
        <taxon>Pseudomonadati</taxon>
        <taxon>Bacteroidota</taxon>
        <taxon>Flavobacteriia</taxon>
        <taxon>Flavobacteriales</taxon>
        <taxon>Flavobacteriaceae</taxon>
        <taxon>Flavobacterium</taxon>
    </lineage>
</organism>
<reference evidence="2" key="3">
    <citation type="submission" date="2019-03" db="EMBL/GenBank/DDBJ databases">
        <authorList>
            <person name="Whitman W."/>
            <person name="Huntemann M."/>
            <person name="Clum A."/>
            <person name="Pillay M."/>
            <person name="Palaniappan K."/>
            <person name="Varghese N."/>
            <person name="Mikhailova N."/>
            <person name="Stamatis D."/>
            <person name="Reddy T."/>
            <person name="Daum C."/>
            <person name="Shapiro N."/>
            <person name="Ivanova N."/>
            <person name="Kyrpides N."/>
            <person name="Woyke T."/>
        </authorList>
    </citation>
    <scope>NUCLEOTIDE SEQUENCE</scope>
    <source>
        <strain evidence="2">P5626</strain>
    </source>
</reference>
<dbReference type="Proteomes" id="UP000295270">
    <property type="component" value="Unassembled WGS sequence"/>
</dbReference>
<reference evidence="2 4" key="1">
    <citation type="journal article" date="2015" name="Stand. Genomic Sci.">
        <title>Genomic Encyclopedia of Bacterial and Archaeal Type Strains, Phase III: the genomes of soil and plant-associated and newly described type strains.</title>
        <authorList>
            <person name="Whitman W.B."/>
            <person name="Woyke T."/>
            <person name="Klenk H.P."/>
            <person name="Zhou Y."/>
            <person name="Lilburn T.G."/>
            <person name="Beck B.J."/>
            <person name="De Vos P."/>
            <person name="Vandamme P."/>
            <person name="Eisen J.A."/>
            <person name="Garrity G."/>
            <person name="Hugenholtz P."/>
            <person name="Kyrpides N.C."/>
        </authorList>
    </citation>
    <scope>NUCLEOTIDE SEQUENCE [LARGE SCALE GENOMIC DNA]</scope>
    <source>
        <strain evidence="2 4">P5626</strain>
    </source>
</reference>
<dbReference type="OrthoDB" id="1494706at2"/>
<name>A0A4Y7UDX1_9FLAO</name>
<evidence type="ECO:0008006" key="6">
    <source>
        <dbReference type="Google" id="ProtNLM"/>
    </source>
</evidence>
<dbReference type="EMBL" id="SLWA01000003">
    <property type="protein sequence ID" value="TCN58742.1"/>
    <property type="molecule type" value="Genomic_DNA"/>
</dbReference>
<dbReference type="EMBL" id="QWDN01000003">
    <property type="protein sequence ID" value="TEB44158.1"/>
    <property type="molecule type" value="Genomic_DNA"/>
</dbReference>
<sequence length="206" mass="23609">MKNLITALFVLLISNNLVKAQDQPTRCENAVTPFDVNMKGKITSQVRSAHQYYMYSKDPAAGDTYAERTLNLQKEIVKTFQAFMKARREEYRKTVCYYYKVDWNKPGNSSNRTLTVQPGFYLLTGTLKRTLNGDWKGGPVWSPNEINPTSITWRTGGHKKSNTFVDIQAVYDQNYVDNTIINELNQARKELNDLGIPTELPPFLEV</sequence>
<accession>A0A4Y7UDX1</accession>